<evidence type="ECO:0000256" key="8">
    <source>
        <dbReference type="ARBA" id="ARBA00023136"/>
    </source>
</evidence>
<sequence length="510" mass="58237">MEKSGPISSFYAGRSVFVTGATGFMGKVLIEKLLWSCPDIKEIFLLMRLKKNIPIDDRLRKMLTLPLFDRIRENRPQDLQKLIPVIGDVKSEGLGLPPVERQFLIDRVSVIFHVAASVRFDDPLRDAVFINCRSTRDICILAANMKKLVSLLHVSSTYSHTDKYVVEEKLYPYDVDWKKVIKIAETVDDHTLRVLTPKFMEGFPNTYTFTKRLAECVVADYAGILPIAIFRPSIVISSMEEPMPGWLDNFNGPVGLMVGGGKGVLRVAYVSSNISADFMPVDVAIKAMIVSTWKRGSVTITQEPDIHVYNCSSADIKSISMAEIGEMGIRLTEKVPLEDIIWRPAATVTSVKTVYYLLTLILHLLPAYIIDFLLKMAGKKPMLVKLQRKVYVANSALEYFLTNEWKFRNEKMFDLVTNLPPIDDDAFGFELATFDIHKYFENCIIGAKKYLLKEDMNRLPEAKVHYDRMYWIDMVFKIWLTLIIAWGLVHYGFISYALQTYRSVIELFTS</sequence>
<keyword evidence="5 10" id="KW-0521">NADP</keyword>
<evidence type="ECO:0000256" key="7">
    <source>
        <dbReference type="ARBA" id="ARBA00023098"/>
    </source>
</evidence>
<keyword evidence="6 10" id="KW-1133">Transmembrane helix</keyword>
<dbReference type="CDD" id="cd05236">
    <property type="entry name" value="FAR-N_SDR_e"/>
    <property type="match status" value="1"/>
</dbReference>
<dbReference type="AlphaFoldDB" id="A0A650FL00"/>
<dbReference type="InterPro" id="IPR026055">
    <property type="entry name" value="FAR"/>
</dbReference>
<dbReference type="EC" id="1.2.1.84" evidence="10"/>
<dbReference type="FunFam" id="3.40.50.720:FF:000143">
    <property type="entry name" value="Fatty acyl-CoA reductase"/>
    <property type="match status" value="1"/>
</dbReference>
<dbReference type="InterPro" id="IPR033640">
    <property type="entry name" value="FAR_C"/>
</dbReference>
<evidence type="ECO:0000256" key="2">
    <source>
        <dbReference type="ARBA" id="ARBA00005928"/>
    </source>
</evidence>
<dbReference type="Pfam" id="PF03015">
    <property type="entry name" value="Sterile"/>
    <property type="match status" value="1"/>
</dbReference>
<comment type="similarity">
    <text evidence="2 10">Belongs to the fatty acyl-CoA reductase family.</text>
</comment>
<proteinExistence type="evidence at transcript level"/>
<comment type="function">
    <text evidence="10">Catalyzes the reduction of fatty acyl-CoA to fatty alcohols.</text>
</comment>
<dbReference type="GO" id="GO:0016020">
    <property type="term" value="C:membrane"/>
    <property type="evidence" value="ECO:0007669"/>
    <property type="project" value="UniProtKB-SubCell"/>
</dbReference>
<evidence type="ECO:0000259" key="12">
    <source>
        <dbReference type="Pfam" id="PF07993"/>
    </source>
</evidence>
<dbReference type="GO" id="GO:0080019">
    <property type="term" value="F:alcohol-forming very long-chain fatty acyl-CoA reductase activity"/>
    <property type="evidence" value="ECO:0007669"/>
    <property type="project" value="InterPro"/>
</dbReference>
<comment type="subcellular location">
    <subcellularLocation>
        <location evidence="1">Membrane</location>
        <topology evidence="1">Multi-pass membrane protein</topology>
    </subcellularLocation>
</comment>
<protein>
    <recommendedName>
        <fullName evidence="10">Fatty acyl-CoA reductase</fullName>
        <ecNumber evidence="10">1.2.1.84</ecNumber>
    </recommendedName>
</protein>
<dbReference type="PANTHER" id="PTHR11011">
    <property type="entry name" value="MALE STERILITY PROTEIN 2-RELATED"/>
    <property type="match status" value="1"/>
</dbReference>
<feature type="transmembrane region" description="Helical" evidence="10">
    <location>
        <begin position="478"/>
        <end position="498"/>
    </location>
</feature>
<keyword evidence="7 10" id="KW-0443">Lipid metabolism</keyword>
<dbReference type="GO" id="GO:0035336">
    <property type="term" value="P:long-chain fatty-acyl-CoA metabolic process"/>
    <property type="evidence" value="ECO:0007669"/>
    <property type="project" value="TreeGrafter"/>
</dbReference>
<evidence type="ECO:0000259" key="11">
    <source>
        <dbReference type="Pfam" id="PF03015"/>
    </source>
</evidence>
<keyword evidence="4 10" id="KW-0812">Transmembrane</keyword>
<gene>
    <name evidence="13" type="primary">far5a</name>
</gene>
<evidence type="ECO:0000256" key="5">
    <source>
        <dbReference type="ARBA" id="ARBA00022857"/>
    </source>
</evidence>
<evidence type="ECO:0000313" key="13">
    <source>
        <dbReference type="EMBL" id="QGV11525.1"/>
    </source>
</evidence>
<comment type="catalytic activity">
    <reaction evidence="9 10">
        <text>a long-chain fatty acyl-CoA + 2 NADPH + 2 H(+) = a long-chain primary fatty alcohol + 2 NADP(+) + CoA</text>
        <dbReference type="Rhea" id="RHEA:52716"/>
        <dbReference type="ChEBI" id="CHEBI:15378"/>
        <dbReference type="ChEBI" id="CHEBI:57287"/>
        <dbReference type="ChEBI" id="CHEBI:57783"/>
        <dbReference type="ChEBI" id="CHEBI:58349"/>
        <dbReference type="ChEBI" id="CHEBI:77396"/>
        <dbReference type="ChEBI" id="CHEBI:83139"/>
        <dbReference type="EC" id="1.2.1.84"/>
    </reaction>
</comment>
<reference evidence="13" key="1">
    <citation type="submission" date="2019-09" db="EMBL/GenBank/DDBJ databases">
        <title>Transcriptome expression in two lineages of Tetrastichus brontispae, implications in the parasitic wasp host-speciation.</title>
        <authorList>
            <person name="Sanchez-Garcia F.J."/>
            <person name="Hou Y."/>
            <person name="Tang B."/>
        </authorList>
    </citation>
    <scope>NUCLEOTIDE SEQUENCE</scope>
</reference>
<dbReference type="GO" id="GO:0102965">
    <property type="term" value="F:alcohol-forming long-chain fatty acyl-CoA reductase activity"/>
    <property type="evidence" value="ECO:0007669"/>
    <property type="project" value="UniProtKB-EC"/>
</dbReference>
<dbReference type="InterPro" id="IPR036291">
    <property type="entry name" value="NAD(P)-bd_dom_sf"/>
</dbReference>
<organism evidence="13">
    <name type="scientific">Tetrastichus brontispae</name>
    <dbReference type="NCBI Taxonomy" id="2033808"/>
    <lineage>
        <taxon>Eukaryota</taxon>
        <taxon>Metazoa</taxon>
        <taxon>Ecdysozoa</taxon>
        <taxon>Arthropoda</taxon>
        <taxon>Hexapoda</taxon>
        <taxon>Insecta</taxon>
        <taxon>Pterygota</taxon>
        <taxon>Neoptera</taxon>
        <taxon>Endopterygota</taxon>
        <taxon>Hymenoptera</taxon>
        <taxon>Apocrita</taxon>
        <taxon>Proctotrupomorpha</taxon>
        <taxon>Chalcidoidea</taxon>
        <taxon>Eulophidae</taxon>
        <taxon>Tetrastichinae</taxon>
        <taxon>Tetrastichus</taxon>
    </lineage>
</organism>
<keyword evidence="3 10" id="KW-0444">Lipid biosynthesis</keyword>
<accession>A0A650FL00</accession>
<feature type="domain" description="Fatty acyl-CoA reductase C-terminal" evidence="11">
    <location>
        <begin position="362"/>
        <end position="454"/>
    </location>
</feature>
<evidence type="ECO:0000256" key="10">
    <source>
        <dbReference type="RuleBase" id="RU363097"/>
    </source>
</evidence>
<evidence type="ECO:0000256" key="9">
    <source>
        <dbReference type="ARBA" id="ARBA00052530"/>
    </source>
</evidence>
<keyword evidence="8 10" id="KW-0472">Membrane</keyword>
<dbReference type="Gene3D" id="3.40.50.720">
    <property type="entry name" value="NAD(P)-binding Rossmann-like Domain"/>
    <property type="match status" value="1"/>
</dbReference>
<dbReference type="Pfam" id="PF07993">
    <property type="entry name" value="NAD_binding_4"/>
    <property type="match status" value="1"/>
</dbReference>
<dbReference type="InterPro" id="IPR013120">
    <property type="entry name" value="FAR_NAD-bd"/>
</dbReference>
<dbReference type="EMBL" id="MN567125">
    <property type="protein sequence ID" value="QGV11525.1"/>
    <property type="molecule type" value="mRNA"/>
</dbReference>
<evidence type="ECO:0000256" key="6">
    <source>
        <dbReference type="ARBA" id="ARBA00022989"/>
    </source>
</evidence>
<evidence type="ECO:0000256" key="1">
    <source>
        <dbReference type="ARBA" id="ARBA00004141"/>
    </source>
</evidence>
<keyword evidence="10" id="KW-0560">Oxidoreductase</keyword>
<dbReference type="PANTHER" id="PTHR11011:SF24">
    <property type="entry name" value="FATTY ACYL-COA REDUCTASE"/>
    <property type="match status" value="1"/>
</dbReference>
<dbReference type="SUPFAM" id="SSF51735">
    <property type="entry name" value="NAD(P)-binding Rossmann-fold domains"/>
    <property type="match status" value="1"/>
</dbReference>
<feature type="domain" description="Thioester reductase (TE)" evidence="12">
    <location>
        <begin position="18"/>
        <end position="288"/>
    </location>
</feature>
<name>A0A650FL00_9HYME</name>
<dbReference type="CDD" id="cd09071">
    <property type="entry name" value="FAR_C"/>
    <property type="match status" value="1"/>
</dbReference>
<feature type="transmembrane region" description="Helical" evidence="10">
    <location>
        <begin position="354"/>
        <end position="374"/>
    </location>
</feature>
<dbReference type="GO" id="GO:0005777">
    <property type="term" value="C:peroxisome"/>
    <property type="evidence" value="ECO:0007669"/>
    <property type="project" value="TreeGrafter"/>
</dbReference>
<evidence type="ECO:0000256" key="4">
    <source>
        <dbReference type="ARBA" id="ARBA00022692"/>
    </source>
</evidence>
<evidence type="ECO:0000256" key="3">
    <source>
        <dbReference type="ARBA" id="ARBA00022516"/>
    </source>
</evidence>